<name>A0A7J9SI49_9EURY</name>
<reference evidence="1 2" key="1">
    <citation type="submission" date="2020-08" db="EMBL/GenBank/DDBJ databases">
        <authorList>
            <person name="Seo M.-J."/>
        </authorList>
    </citation>
    <scope>NUCLEOTIDE SEQUENCE [LARGE SCALE GENOMIC DNA]</scope>
    <source>
        <strain evidence="1 2">MBLA0160</strain>
    </source>
</reference>
<dbReference type="EMBL" id="JACKXD010000002">
    <property type="protein sequence ID" value="MBB6645686.1"/>
    <property type="molecule type" value="Genomic_DNA"/>
</dbReference>
<keyword evidence="2" id="KW-1185">Reference proteome</keyword>
<dbReference type="Pfam" id="PF05742">
    <property type="entry name" value="TANGO2"/>
    <property type="match status" value="1"/>
</dbReference>
<sequence>MCTLTLGWRVVDDAPVVVAANRDERLGRPSEPPAVIEGDPSVLAPRDAEAGGTWIGYNEYGLLAAITNRWVDVPDGGERSRGLLVRDVLGAASTHEARGILDDALAADTYDGFNLVVAERGGPTTPGDPTAIYAEWDGTLDVRRLDPGVHVVVNVGIDGEYFEPERDPDRGVEQAGNATRLREALAPEPGEPVSAWRARAADALGNHDYGVCVHDPDRGFGTRSSSLFTLFADGTADVRFADGPPCETAFRRVEGQV</sequence>
<gene>
    <name evidence="1" type="ORF">H5V44_05155</name>
</gene>
<dbReference type="RefSeq" id="WP_185192071.1">
    <property type="nucleotide sequence ID" value="NZ_JACKXD010000002.1"/>
</dbReference>
<dbReference type="PANTHER" id="PTHR17985">
    <property type="entry name" value="SER/THR-RICH PROTEIN T10 IN DGCR REGION"/>
    <property type="match status" value="1"/>
</dbReference>
<comment type="caution">
    <text evidence="1">The sequence shown here is derived from an EMBL/GenBank/DDBJ whole genome shotgun (WGS) entry which is preliminary data.</text>
</comment>
<dbReference type="Proteomes" id="UP000546257">
    <property type="component" value="Unassembled WGS sequence"/>
</dbReference>
<evidence type="ECO:0000313" key="2">
    <source>
        <dbReference type="Proteomes" id="UP000546257"/>
    </source>
</evidence>
<evidence type="ECO:0000313" key="1">
    <source>
        <dbReference type="EMBL" id="MBB6645686.1"/>
    </source>
</evidence>
<dbReference type="PANTHER" id="PTHR17985:SF8">
    <property type="entry name" value="TRANSPORT AND GOLGI ORGANIZATION PROTEIN 2 HOMOLOG"/>
    <property type="match status" value="1"/>
</dbReference>
<dbReference type="Gene3D" id="3.60.60.10">
    <property type="entry name" value="Penicillin V Acylase, Chain A"/>
    <property type="match status" value="1"/>
</dbReference>
<dbReference type="AlphaFoldDB" id="A0A7J9SI49"/>
<accession>A0A7J9SI49</accession>
<dbReference type="InterPro" id="IPR008551">
    <property type="entry name" value="TANGO2"/>
</dbReference>
<proteinExistence type="predicted"/>
<organism evidence="1 2">
    <name type="scientific">Halobellus ruber</name>
    <dbReference type="NCBI Taxonomy" id="2761102"/>
    <lineage>
        <taxon>Archaea</taxon>
        <taxon>Methanobacteriati</taxon>
        <taxon>Methanobacteriota</taxon>
        <taxon>Stenosarchaea group</taxon>
        <taxon>Halobacteria</taxon>
        <taxon>Halobacteriales</taxon>
        <taxon>Haloferacaceae</taxon>
        <taxon>Halobellus</taxon>
    </lineage>
</organism>
<protein>
    <submittedName>
        <fullName evidence="1">NRDE family protein</fullName>
    </submittedName>
</protein>